<gene>
    <name evidence="5" type="ORF">GA0061074_10578</name>
</gene>
<evidence type="ECO:0000256" key="3">
    <source>
        <dbReference type="PIRNR" id="PIRNR005751"/>
    </source>
</evidence>
<dbReference type="Pfam" id="PF08218">
    <property type="entry name" value="Citrate_ly_lig"/>
    <property type="match status" value="1"/>
</dbReference>
<dbReference type="PANTHER" id="PTHR40599">
    <property type="entry name" value="[CITRATE [PRO-3S]-LYASE] LIGASE"/>
    <property type="match status" value="1"/>
</dbReference>
<proteinExistence type="predicted"/>
<evidence type="ECO:0000313" key="6">
    <source>
        <dbReference type="Proteomes" id="UP000199268"/>
    </source>
</evidence>
<reference evidence="6" key="1">
    <citation type="submission" date="2016-08" db="EMBL/GenBank/DDBJ databases">
        <authorList>
            <person name="Varghese N."/>
            <person name="Submissions Spin"/>
        </authorList>
    </citation>
    <scope>NUCLEOTIDE SEQUENCE [LARGE SCALE GENOMIC DNA]</scope>
    <source>
        <strain evidence="6">R-53094</strain>
    </source>
</reference>
<evidence type="ECO:0000259" key="4">
    <source>
        <dbReference type="SMART" id="SM00764"/>
    </source>
</evidence>
<dbReference type="NCBIfam" id="TIGR00124">
    <property type="entry name" value="cit_ly_ligase"/>
    <property type="match status" value="1"/>
</dbReference>
<comment type="catalytic activity">
    <reaction evidence="3">
        <text>holo-[citrate lyase ACP] + acetate + ATP = acetyl-[citrate lyase ACP] + AMP + diphosphate</text>
        <dbReference type="Rhea" id="RHEA:23788"/>
        <dbReference type="Rhea" id="RHEA-COMP:10158"/>
        <dbReference type="Rhea" id="RHEA-COMP:13710"/>
        <dbReference type="ChEBI" id="CHEBI:30089"/>
        <dbReference type="ChEBI" id="CHEBI:30616"/>
        <dbReference type="ChEBI" id="CHEBI:33019"/>
        <dbReference type="ChEBI" id="CHEBI:82683"/>
        <dbReference type="ChEBI" id="CHEBI:137976"/>
        <dbReference type="ChEBI" id="CHEBI:456215"/>
        <dbReference type="EC" id="6.2.1.22"/>
    </reaction>
</comment>
<dbReference type="GO" id="GO:0016829">
    <property type="term" value="F:lyase activity"/>
    <property type="evidence" value="ECO:0007669"/>
    <property type="project" value="UniProtKB-KW"/>
</dbReference>
<dbReference type="InterPro" id="IPR005216">
    <property type="entry name" value="Citrate_lyase_ligase"/>
</dbReference>
<evidence type="ECO:0000256" key="2">
    <source>
        <dbReference type="ARBA" id="ARBA00022840"/>
    </source>
</evidence>
<keyword evidence="1 3" id="KW-0547">Nucleotide-binding</keyword>
<dbReference type="InterPro" id="IPR004821">
    <property type="entry name" value="Cyt_trans-like"/>
</dbReference>
<dbReference type="RefSeq" id="WP_240005860.1">
    <property type="nucleotide sequence ID" value="NZ_BJEE01000005.1"/>
</dbReference>
<dbReference type="PIRSF" id="PIRSF005751">
    <property type="entry name" value="Acet_citr_lig"/>
    <property type="match status" value="1"/>
</dbReference>
<feature type="domain" description="Citrate lyase ligase C-terminal" evidence="4">
    <location>
        <begin position="149"/>
        <end position="330"/>
    </location>
</feature>
<dbReference type="InterPro" id="IPR014729">
    <property type="entry name" value="Rossmann-like_a/b/a_fold"/>
</dbReference>
<protein>
    <recommendedName>
        <fullName evidence="3">[Citrate [pro-3S]-lyase] ligase</fullName>
        <ecNumber evidence="3">6.2.1.22</ecNumber>
    </recommendedName>
</protein>
<keyword evidence="3 5" id="KW-0436">Ligase</keyword>
<keyword evidence="5" id="KW-0456">Lyase</keyword>
<keyword evidence="2 3" id="KW-0067">ATP-binding</keyword>
<keyword evidence="6" id="KW-1185">Reference proteome</keyword>
<accession>A0A1C4AH43</accession>
<dbReference type="PANTHER" id="PTHR40599:SF1">
    <property type="entry name" value="[CITRATE [PRO-3S]-LYASE] LIGASE"/>
    <property type="match status" value="1"/>
</dbReference>
<dbReference type="EMBL" id="FMAO01000005">
    <property type="protein sequence ID" value="SCB93809.1"/>
    <property type="molecule type" value="Genomic_DNA"/>
</dbReference>
<name>A0A1C4AH43_9LACO</name>
<dbReference type="STRING" id="1505725.GA0061074_10578"/>
<dbReference type="Proteomes" id="UP000199268">
    <property type="component" value="Unassembled WGS sequence"/>
</dbReference>
<dbReference type="SUPFAM" id="SSF52374">
    <property type="entry name" value="Nucleotidylyl transferase"/>
    <property type="match status" value="1"/>
</dbReference>
<dbReference type="GO" id="GO:0008771">
    <property type="term" value="F:[citrate (pro-3S)-lyase] ligase activity"/>
    <property type="evidence" value="ECO:0007669"/>
    <property type="project" value="UniProtKB-EC"/>
</dbReference>
<sequence>MQVQDLYLTNPTVRKKWQSFLIDRGITGFSENEVATIDETVGIYNDEKLVATGSIAGHVIKYVAACEKGVTNGARFNAILTELTNRMAQRGVYHIFVFTKPKYETSFEHVGFKKLAGTAQGVLLEKGRPNIDDYLANIPHVVDLKDKQIAGIVMNANPFTLGHRYLIEKAANENDFVYVFAVNQDASLFTTTERIKLISDGVSDLENVIVVNGGDYMVSYATFPAYFIQSADDVIVYQTELDARLFKSVIAPEFNITRRYLGSEPLSHTTSMYNQTLQRELGDEIQVCIVPRKERDDGKVISATSVRQFIKTNQIQAIASVVPETTLNFIKEHMAVLQDRIKEGQNINGN</sequence>
<dbReference type="GO" id="GO:0005524">
    <property type="term" value="F:ATP binding"/>
    <property type="evidence" value="ECO:0007669"/>
    <property type="project" value="UniProtKB-UniRule"/>
</dbReference>
<dbReference type="AlphaFoldDB" id="A0A1C4AH43"/>
<organism evidence="5 6">
    <name type="scientific">Weissella bombi</name>
    <dbReference type="NCBI Taxonomy" id="1505725"/>
    <lineage>
        <taxon>Bacteria</taxon>
        <taxon>Bacillati</taxon>
        <taxon>Bacillota</taxon>
        <taxon>Bacilli</taxon>
        <taxon>Lactobacillales</taxon>
        <taxon>Lactobacillaceae</taxon>
        <taxon>Weissella</taxon>
    </lineage>
</organism>
<evidence type="ECO:0000313" key="5">
    <source>
        <dbReference type="EMBL" id="SCB93809.1"/>
    </source>
</evidence>
<comment type="function">
    <text evidence="3">Acetylation of prosthetic group (2-(5''-phosphoribosyl)-3'-dephosphocoenzyme-A) of the gamma subunit of citrate lyase.</text>
</comment>
<dbReference type="NCBIfam" id="TIGR00125">
    <property type="entry name" value="cyt_tran_rel"/>
    <property type="match status" value="1"/>
</dbReference>
<dbReference type="SMART" id="SM00764">
    <property type="entry name" value="Citrate_ly_lig"/>
    <property type="match status" value="1"/>
</dbReference>
<dbReference type="Gene3D" id="3.40.50.620">
    <property type="entry name" value="HUPs"/>
    <property type="match status" value="1"/>
</dbReference>
<evidence type="ECO:0000256" key="1">
    <source>
        <dbReference type="ARBA" id="ARBA00022741"/>
    </source>
</evidence>
<dbReference type="EC" id="6.2.1.22" evidence="3"/>
<dbReference type="InterPro" id="IPR013166">
    <property type="entry name" value="Citrate_lyase_ligase_C"/>
</dbReference>